<sequence length="177" mass="20213">MICILLSAFVANKDKTETGRFLMSMLINDMMKVAWIGDEWYHGPICSADNCQLKTTNGINVAIFRQKIDSIENAVTAKTWLNSKISTINSVISYHADVPSLNVIISYINGKVGSLFQKHGYHSLLMVRNEKWFSSDCVINYGIYYQPVFTELPYAIIEYYQNSIISDAMRINLFLFI</sequence>
<accession>A0A8S9ZI74</accession>
<gene>
    <name evidence="1" type="ORF">Mgra_00007623</name>
</gene>
<comment type="caution">
    <text evidence="1">The sequence shown here is derived from an EMBL/GenBank/DDBJ whole genome shotgun (WGS) entry which is preliminary data.</text>
</comment>
<protein>
    <submittedName>
        <fullName evidence="1">Uncharacterized protein</fullName>
    </submittedName>
</protein>
<proteinExistence type="predicted"/>
<dbReference type="Proteomes" id="UP000605970">
    <property type="component" value="Unassembled WGS sequence"/>
</dbReference>
<evidence type="ECO:0000313" key="1">
    <source>
        <dbReference type="EMBL" id="KAF7632977.1"/>
    </source>
</evidence>
<organism evidence="1 2">
    <name type="scientific">Meloidogyne graminicola</name>
    <dbReference type="NCBI Taxonomy" id="189291"/>
    <lineage>
        <taxon>Eukaryota</taxon>
        <taxon>Metazoa</taxon>
        <taxon>Ecdysozoa</taxon>
        <taxon>Nematoda</taxon>
        <taxon>Chromadorea</taxon>
        <taxon>Rhabditida</taxon>
        <taxon>Tylenchina</taxon>
        <taxon>Tylenchomorpha</taxon>
        <taxon>Tylenchoidea</taxon>
        <taxon>Meloidogynidae</taxon>
        <taxon>Meloidogyninae</taxon>
        <taxon>Meloidogyne</taxon>
    </lineage>
</organism>
<dbReference type="EMBL" id="JABEBT010000088">
    <property type="protein sequence ID" value="KAF7632977.1"/>
    <property type="molecule type" value="Genomic_DNA"/>
</dbReference>
<reference evidence="1" key="1">
    <citation type="journal article" date="2020" name="Ecol. Evol.">
        <title>Genome structure and content of the rice root-knot nematode (Meloidogyne graminicola).</title>
        <authorList>
            <person name="Phan N.T."/>
            <person name="Danchin E.G.J."/>
            <person name="Klopp C."/>
            <person name="Perfus-Barbeoch L."/>
            <person name="Kozlowski D.K."/>
            <person name="Koutsovoulos G.D."/>
            <person name="Lopez-Roques C."/>
            <person name="Bouchez O."/>
            <person name="Zahm M."/>
            <person name="Besnard G."/>
            <person name="Bellafiore S."/>
        </authorList>
    </citation>
    <scope>NUCLEOTIDE SEQUENCE</scope>
    <source>
        <strain evidence="1">VN-18</strain>
    </source>
</reference>
<dbReference type="AlphaFoldDB" id="A0A8S9ZI74"/>
<keyword evidence="2" id="KW-1185">Reference proteome</keyword>
<name>A0A8S9ZI74_9BILA</name>
<evidence type="ECO:0000313" key="2">
    <source>
        <dbReference type="Proteomes" id="UP000605970"/>
    </source>
</evidence>